<gene>
    <name evidence="1" type="ORF">PIN31115_04535</name>
</gene>
<keyword evidence="2" id="KW-1185">Reference proteome</keyword>
<dbReference type="EMBL" id="CABPSI010000005">
    <property type="protein sequence ID" value="VVE48648.1"/>
    <property type="molecule type" value="Genomic_DNA"/>
</dbReference>
<dbReference type="AlphaFoldDB" id="A0A5E4YK40"/>
<evidence type="ECO:0000313" key="1">
    <source>
        <dbReference type="EMBL" id="VVE48648.1"/>
    </source>
</evidence>
<evidence type="ECO:0000313" key="2">
    <source>
        <dbReference type="Proteomes" id="UP000333828"/>
    </source>
</evidence>
<name>A0A5E4YK40_9BURK</name>
<reference evidence="1 2" key="1">
    <citation type="submission" date="2019-08" db="EMBL/GenBank/DDBJ databases">
        <authorList>
            <person name="Peeters C."/>
        </authorList>
    </citation>
    <scope>NUCLEOTIDE SEQUENCE [LARGE SCALE GENOMIC DNA]</scope>
    <source>
        <strain evidence="1 2">LMG 31115</strain>
    </source>
</reference>
<dbReference type="Proteomes" id="UP000333828">
    <property type="component" value="Unassembled WGS sequence"/>
</dbReference>
<organism evidence="1 2">
    <name type="scientific">Pandoraea iniqua</name>
    <dbReference type="NCBI Taxonomy" id="2508288"/>
    <lineage>
        <taxon>Bacteria</taxon>
        <taxon>Pseudomonadati</taxon>
        <taxon>Pseudomonadota</taxon>
        <taxon>Betaproteobacteria</taxon>
        <taxon>Burkholderiales</taxon>
        <taxon>Burkholderiaceae</taxon>
        <taxon>Pandoraea</taxon>
    </lineage>
</organism>
<accession>A0A5E4YK40</accession>
<proteinExistence type="predicted"/>
<sequence length="249" mass="27609">MERMRAATGPRVPFSSRDGAPISIDAEMQQLAIMMKEAQSNALAPIDGLWECLLRLTQAIQRLPDERRAHFETKLSTMLATPPLETPDAVLLRAVIQDILGPARASLENCLAHRAHDALCLPNLQLRAPDEVEPNARTFNSVLPSFAACTYDYGPLGRTLLWCGACLLFEGPSQVTRREKLRQTIFSFPNPPQTGEAGFENIWEFVVAVDKLAIDEPVDINCMQSHQIANTGHETCDIQLVARDPVIRP</sequence>
<protein>
    <submittedName>
        <fullName evidence="1">Uncharacterized protein</fullName>
    </submittedName>
</protein>